<feature type="binding site" evidence="10">
    <location>
        <begin position="274"/>
        <end position="275"/>
    </location>
    <ligand>
        <name>L-histidine</name>
        <dbReference type="ChEBI" id="CHEBI:57595"/>
    </ligand>
</feature>
<dbReference type="EMBL" id="DVIT01000030">
    <property type="protein sequence ID" value="HIS47606.1"/>
    <property type="molecule type" value="Genomic_DNA"/>
</dbReference>
<evidence type="ECO:0000256" key="3">
    <source>
        <dbReference type="ARBA" id="ARBA00005539"/>
    </source>
</evidence>
<sequence>MRDILLHTPEGVRDIYGIECARKVRLQDMLSQVFGQYGYHRIQTPAFEFFDIFNGERGTVKSREMYKFFDREGNTLVLRPDITPSIARAVAKYYGDEKIPLRFCYMGNVFINNSSYQGLMKESTQMGAELIGSDSPQADGEMIALSIELLKKSGLDKFVLDIGHAGFFRALMEEAGLDQENEDLLKTLIENKNFFGIENLIEEKKISRELYTILMELPNLSGSWEILDHARQLTGNSKALAVLDRLAKVYQVICAYGYEDYVTFDLGMLTTYDYYTGIIFRGYTYGTGDALVKGGRYDHLVGQFGKDSPAVGFALVIDQLMAALSRQKIRIPLDHDAVLILYDEESFAAAVKEAKALRSRGVLTTLMKKDNGLPEDSYERYCRQNLIQRKIDMTRGGCQKQEVD</sequence>
<dbReference type="GO" id="GO:0140096">
    <property type="term" value="F:catalytic activity, acting on a protein"/>
    <property type="evidence" value="ECO:0007669"/>
    <property type="project" value="UniProtKB-ARBA"/>
</dbReference>
<comment type="similarity">
    <text evidence="3 9">Belongs to the class-II aminoacyl-tRNA synthetase family. HisZ subfamily.</text>
</comment>
<evidence type="ECO:0000313" key="12">
    <source>
        <dbReference type="EMBL" id="HIS47606.1"/>
    </source>
</evidence>
<comment type="pathway">
    <text evidence="2 9">Amino-acid biosynthesis; L-histidine biosynthesis; L-histidine from 5-phospho-alpha-D-ribose 1-diphosphate: step 1/9.</text>
</comment>
<dbReference type="PROSITE" id="PS50862">
    <property type="entry name" value="AA_TRNA_LIGASE_II"/>
    <property type="match status" value="1"/>
</dbReference>
<organism evidence="12 13">
    <name type="scientific">Candidatus Scybalocola faecigallinarum</name>
    <dbReference type="NCBI Taxonomy" id="2840941"/>
    <lineage>
        <taxon>Bacteria</taxon>
        <taxon>Bacillati</taxon>
        <taxon>Bacillota</taxon>
        <taxon>Clostridia</taxon>
        <taxon>Lachnospirales</taxon>
        <taxon>Lachnospiraceae</taxon>
        <taxon>Lachnospiraceae incertae sedis</taxon>
        <taxon>Candidatus Scybalocola (ex Gilroy et al. 2021)</taxon>
    </lineage>
</organism>
<keyword evidence="12" id="KW-0328">Glycosyltransferase</keyword>
<dbReference type="PIRSF" id="PIRSF001549">
    <property type="entry name" value="His-tRNA_synth"/>
    <property type="match status" value="1"/>
</dbReference>
<evidence type="ECO:0000259" key="11">
    <source>
        <dbReference type="PROSITE" id="PS50862"/>
    </source>
</evidence>
<keyword evidence="6 9" id="KW-0028">Amino-acid biosynthesis</keyword>
<dbReference type="InterPro" id="IPR004517">
    <property type="entry name" value="HisZ"/>
</dbReference>
<dbReference type="GO" id="GO:0005737">
    <property type="term" value="C:cytoplasm"/>
    <property type="evidence" value="ECO:0007669"/>
    <property type="project" value="UniProtKB-SubCell"/>
</dbReference>
<comment type="subcellular location">
    <subcellularLocation>
        <location evidence="1 9">Cytoplasm</location>
    </subcellularLocation>
</comment>
<name>A0A9D1F4X8_9FIRM</name>
<dbReference type="Proteomes" id="UP000823927">
    <property type="component" value="Unassembled WGS sequence"/>
</dbReference>
<dbReference type="InterPro" id="IPR004516">
    <property type="entry name" value="HisRS/HisZ"/>
</dbReference>
<reference evidence="12" key="2">
    <citation type="journal article" date="2021" name="PeerJ">
        <title>Extensive microbial diversity within the chicken gut microbiome revealed by metagenomics and culture.</title>
        <authorList>
            <person name="Gilroy R."/>
            <person name="Ravi A."/>
            <person name="Getino M."/>
            <person name="Pursley I."/>
            <person name="Horton D.L."/>
            <person name="Alikhan N.F."/>
            <person name="Baker D."/>
            <person name="Gharbi K."/>
            <person name="Hall N."/>
            <person name="Watson M."/>
            <person name="Adriaenssens E.M."/>
            <person name="Foster-Nyarko E."/>
            <person name="Jarju S."/>
            <person name="Secka A."/>
            <person name="Antonio M."/>
            <person name="Oren A."/>
            <person name="Chaudhuri R.R."/>
            <person name="La Ragione R."/>
            <person name="Hildebrand F."/>
            <person name="Pallen M.J."/>
        </authorList>
    </citation>
    <scope>NUCLEOTIDE SEQUENCE</scope>
    <source>
        <strain evidence="12">CHK178-757</strain>
    </source>
</reference>
<evidence type="ECO:0000256" key="6">
    <source>
        <dbReference type="ARBA" id="ARBA00022605"/>
    </source>
</evidence>
<proteinExistence type="inferred from homology"/>
<feature type="binding site" evidence="10">
    <location>
        <position position="129"/>
    </location>
    <ligand>
        <name>L-histidine</name>
        <dbReference type="ChEBI" id="CHEBI:57595"/>
    </ligand>
</feature>
<evidence type="ECO:0000256" key="2">
    <source>
        <dbReference type="ARBA" id="ARBA00004667"/>
    </source>
</evidence>
<dbReference type="CDD" id="cd00773">
    <property type="entry name" value="HisRS-like_core"/>
    <property type="match status" value="1"/>
</dbReference>
<comment type="function">
    <text evidence="8 9">Required for the first step of histidine biosynthesis. May allow the feedback regulation of ATP phosphoribosyltransferase activity by histidine.</text>
</comment>
<dbReference type="HAMAP" id="MF_00125">
    <property type="entry name" value="HisZ"/>
    <property type="match status" value="1"/>
</dbReference>
<feature type="domain" description="Aminoacyl-transfer RNA synthetases class-II family profile" evidence="11">
    <location>
        <begin position="25"/>
        <end position="332"/>
    </location>
</feature>
<dbReference type="GO" id="GO:0016757">
    <property type="term" value="F:glycosyltransferase activity"/>
    <property type="evidence" value="ECO:0007669"/>
    <property type="project" value="UniProtKB-KW"/>
</dbReference>
<reference evidence="12" key="1">
    <citation type="submission" date="2020-10" db="EMBL/GenBank/DDBJ databases">
        <authorList>
            <person name="Gilroy R."/>
        </authorList>
    </citation>
    <scope>NUCLEOTIDE SEQUENCE</scope>
    <source>
        <strain evidence="12">CHK178-757</strain>
    </source>
</reference>
<evidence type="ECO:0000313" key="13">
    <source>
        <dbReference type="Proteomes" id="UP000823927"/>
    </source>
</evidence>
<feature type="binding site" evidence="10">
    <location>
        <position position="125"/>
    </location>
    <ligand>
        <name>L-histidine</name>
        <dbReference type="ChEBI" id="CHEBI:57595"/>
    </ligand>
</feature>
<protein>
    <recommendedName>
        <fullName evidence="4 9">ATP phosphoribosyltransferase regulatory subunit</fullName>
    </recommendedName>
</protein>
<accession>A0A9D1F4X8</accession>
<keyword evidence="7 9" id="KW-0368">Histidine biosynthesis</keyword>
<evidence type="ECO:0000256" key="1">
    <source>
        <dbReference type="ARBA" id="ARBA00004496"/>
    </source>
</evidence>
<comment type="miscellaneous">
    <text evidence="9">This function is generally fulfilled by the C-terminal part of HisG, which is missing in some bacteria such as this one.</text>
</comment>
<dbReference type="PANTHER" id="PTHR43707:SF6">
    <property type="entry name" value="ATP PHOSPHORIBOSYLTRANSFERASE REGULATORY SUBUNIT"/>
    <property type="match status" value="1"/>
</dbReference>
<dbReference type="GO" id="GO:0000105">
    <property type="term" value="P:L-histidine biosynthetic process"/>
    <property type="evidence" value="ECO:0007669"/>
    <property type="project" value="UniProtKB-UniRule"/>
</dbReference>
<evidence type="ECO:0000256" key="8">
    <source>
        <dbReference type="ARBA" id="ARBA00025246"/>
    </source>
</evidence>
<dbReference type="SUPFAM" id="SSF55681">
    <property type="entry name" value="Class II aaRS and biotin synthetases"/>
    <property type="match status" value="1"/>
</dbReference>
<evidence type="ECO:0000256" key="4">
    <source>
        <dbReference type="ARBA" id="ARBA00020397"/>
    </source>
</evidence>
<keyword evidence="12" id="KW-0808">Transferase</keyword>
<evidence type="ECO:0000256" key="10">
    <source>
        <dbReference type="PIRSR" id="PIRSR001549-1"/>
    </source>
</evidence>
<comment type="caution">
    <text evidence="12">The sequence shown here is derived from an EMBL/GenBank/DDBJ whole genome shotgun (WGS) entry which is preliminary data.</text>
</comment>
<dbReference type="InterPro" id="IPR041715">
    <property type="entry name" value="HisRS-like_core"/>
</dbReference>
<dbReference type="InterPro" id="IPR006195">
    <property type="entry name" value="aa-tRNA-synth_II"/>
</dbReference>
<dbReference type="Pfam" id="PF13393">
    <property type="entry name" value="tRNA-synt_His"/>
    <property type="match status" value="1"/>
</dbReference>
<dbReference type="NCBIfam" id="TIGR00443">
    <property type="entry name" value="hisZ_biosyn_reg"/>
    <property type="match status" value="1"/>
</dbReference>
<evidence type="ECO:0000256" key="7">
    <source>
        <dbReference type="ARBA" id="ARBA00023102"/>
    </source>
</evidence>
<dbReference type="InterPro" id="IPR045864">
    <property type="entry name" value="aa-tRNA-synth_II/BPL/LPL"/>
</dbReference>
<gene>
    <name evidence="9 12" type="primary">hisZ</name>
    <name evidence="12" type="ORF">IAB46_08650</name>
</gene>
<evidence type="ECO:0000256" key="5">
    <source>
        <dbReference type="ARBA" id="ARBA00022490"/>
    </source>
</evidence>
<dbReference type="PANTHER" id="PTHR43707">
    <property type="entry name" value="HISTIDYL-TRNA SYNTHETASE"/>
    <property type="match status" value="1"/>
</dbReference>
<dbReference type="Gene3D" id="3.30.930.10">
    <property type="entry name" value="Bira Bifunctional Protein, Domain 2"/>
    <property type="match status" value="1"/>
</dbReference>
<dbReference type="GO" id="GO:0004821">
    <property type="term" value="F:histidine-tRNA ligase activity"/>
    <property type="evidence" value="ECO:0007669"/>
    <property type="project" value="TreeGrafter"/>
</dbReference>
<dbReference type="GO" id="GO:0006427">
    <property type="term" value="P:histidyl-tRNA aminoacylation"/>
    <property type="evidence" value="ECO:0007669"/>
    <property type="project" value="TreeGrafter"/>
</dbReference>
<comment type="subunit">
    <text evidence="9">Heteromultimer composed of HisG and HisZ subunits.</text>
</comment>
<feature type="binding site" evidence="10">
    <location>
        <begin position="81"/>
        <end position="83"/>
    </location>
    <ligand>
        <name>L-histidine</name>
        <dbReference type="ChEBI" id="CHEBI:57595"/>
    </ligand>
</feature>
<keyword evidence="5 9" id="KW-0963">Cytoplasm</keyword>
<evidence type="ECO:0000256" key="9">
    <source>
        <dbReference type="HAMAP-Rule" id="MF_00125"/>
    </source>
</evidence>
<dbReference type="AlphaFoldDB" id="A0A9D1F4X8"/>